<dbReference type="Pfam" id="PF01459">
    <property type="entry name" value="Porin_3"/>
    <property type="match status" value="1"/>
</dbReference>
<keyword evidence="5" id="KW-0812">Transmembrane</keyword>
<keyword evidence="11" id="KW-0626">Porin</keyword>
<reference evidence="23 24" key="1">
    <citation type="submission" date="2019-01" db="EMBL/GenBank/DDBJ databases">
        <authorList>
            <person name="Alioto T."/>
            <person name="Alioto T."/>
        </authorList>
    </citation>
    <scope>NUCLEOTIDE SEQUENCE [LARGE SCALE GENOMIC DNA]</scope>
</reference>
<evidence type="ECO:0000256" key="14">
    <source>
        <dbReference type="ARBA" id="ARBA00024167"/>
    </source>
</evidence>
<dbReference type="Gene3D" id="2.40.160.10">
    <property type="entry name" value="Porin"/>
    <property type="match status" value="1"/>
</dbReference>
<proteinExistence type="inferred from homology"/>
<evidence type="ECO:0000256" key="1">
    <source>
        <dbReference type="ARBA" id="ARBA00004294"/>
    </source>
</evidence>
<dbReference type="GO" id="GO:0008308">
    <property type="term" value="F:voltage-gated monoatomic anion channel activity"/>
    <property type="evidence" value="ECO:0007669"/>
    <property type="project" value="InterPro"/>
</dbReference>
<evidence type="ECO:0000256" key="6">
    <source>
        <dbReference type="ARBA" id="ARBA00022741"/>
    </source>
</evidence>
<gene>
    <name evidence="23" type="ORF">LYPA_23C003130</name>
</gene>
<evidence type="ECO:0000256" key="7">
    <source>
        <dbReference type="ARBA" id="ARBA00022787"/>
    </source>
</evidence>
<keyword evidence="13" id="KW-0472">Membrane</keyword>
<evidence type="ECO:0000256" key="4">
    <source>
        <dbReference type="ARBA" id="ARBA00022452"/>
    </source>
</evidence>
<keyword evidence="10" id="KW-0406">Ion transport</keyword>
<dbReference type="GO" id="GO:0005741">
    <property type="term" value="C:mitochondrial outer membrane"/>
    <property type="evidence" value="ECO:0007669"/>
    <property type="project" value="UniProtKB-SubCell"/>
</dbReference>
<comment type="catalytic activity">
    <reaction evidence="14">
        <text>chloride(in) = chloride(out)</text>
        <dbReference type="Rhea" id="RHEA:29823"/>
        <dbReference type="ChEBI" id="CHEBI:17996"/>
    </reaction>
</comment>
<protein>
    <recommendedName>
        <fullName evidence="22">Non-selective voltage-gated ion channel VDAC2</fullName>
    </recommendedName>
</protein>
<comment type="catalytic activity">
    <reaction evidence="18">
        <text>a 1,2-diacyl-sn-glycero-3-phospho-(1D-myo-inositol)(in) = a 1,2-diacyl-sn-glycero-3-phospho-(1D-myo-inositol)(out)</text>
        <dbReference type="Rhea" id="RHEA:38691"/>
        <dbReference type="ChEBI" id="CHEBI:57880"/>
    </reaction>
</comment>
<evidence type="ECO:0000256" key="21">
    <source>
        <dbReference type="ARBA" id="ARBA00049992"/>
    </source>
</evidence>
<keyword evidence="3" id="KW-0813">Transport</keyword>
<keyword evidence="24" id="KW-1185">Reference proteome</keyword>
<organism evidence="23 24">
    <name type="scientific">Lynx pardinus</name>
    <name type="common">Iberian lynx</name>
    <name type="synonym">Felis pardina</name>
    <dbReference type="NCBI Taxonomy" id="191816"/>
    <lineage>
        <taxon>Eukaryota</taxon>
        <taxon>Metazoa</taxon>
        <taxon>Chordata</taxon>
        <taxon>Craniata</taxon>
        <taxon>Vertebrata</taxon>
        <taxon>Euteleostomi</taxon>
        <taxon>Mammalia</taxon>
        <taxon>Eutheria</taxon>
        <taxon>Laurasiatheria</taxon>
        <taxon>Carnivora</taxon>
        <taxon>Feliformia</taxon>
        <taxon>Felidae</taxon>
        <taxon>Felinae</taxon>
        <taxon>Lynx</taxon>
    </lineage>
</organism>
<evidence type="ECO:0000256" key="16">
    <source>
        <dbReference type="ARBA" id="ARBA00024631"/>
    </source>
</evidence>
<evidence type="ECO:0000256" key="17">
    <source>
        <dbReference type="ARBA" id="ARBA00034430"/>
    </source>
</evidence>
<evidence type="ECO:0000256" key="11">
    <source>
        <dbReference type="ARBA" id="ARBA00023114"/>
    </source>
</evidence>
<name>A0A485PCV1_LYNPA</name>
<evidence type="ECO:0000256" key="20">
    <source>
        <dbReference type="ARBA" id="ARBA00049967"/>
    </source>
</evidence>
<comment type="catalytic activity">
    <reaction evidence="15">
        <text>a 1,2-diacyl-sn-glycero-3-phospho-L-serine(in) = a 1,2-diacyl-sn-glycero-3-phospho-L-serine(out)</text>
        <dbReference type="Rhea" id="RHEA:38663"/>
        <dbReference type="ChEBI" id="CHEBI:57262"/>
    </reaction>
</comment>
<keyword evidence="9" id="KW-0520">NAD</keyword>
<dbReference type="PANTHER" id="PTHR11743">
    <property type="entry name" value="VOLTAGE-DEPENDENT ANION-SELECTIVE CHANNEL"/>
    <property type="match status" value="1"/>
</dbReference>
<keyword evidence="7" id="KW-1000">Mitochondrion outer membrane</keyword>
<comment type="subcellular location">
    <subcellularLocation>
        <location evidence="1">Mitochondrion outer membrane</location>
    </subcellularLocation>
</comment>
<dbReference type="GO" id="GO:0046930">
    <property type="term" value="C:pore complex"/>
    <property type="evidence" value="ECO:0007669"/>
    <property type="project" value="UniProtKB-KW"/>
</dbReference>
<dbReference type="InterPro" id="IPR023614">
    <property type="entry name" value="Porin_dom_sf"/>
</dbReference>
<evidence type="ECO:0000256" key="5">
    <source>
        <dbReference type="ARBA" id="ARBA00022692"/>
    </source>
</evidence>
<dbReference type="CDD" id="cd07306">
    <property type="entry name" value="Porin3_VDAC"/>
    <property type="match status" value="1"/>
</dbReference>
<evidence type="ECO:0000256" key="9">
    <source>
        <dbReference type="ARBA" id="ARBA00023027"/>
    </source>
</evidence>
<dbReference type="AlphaFoldDB" id="A0A485PCV1"/>
<comment type="catalytic activity">
    <reaction evidence="17">
        <text>K(+)(in) = K(+)(out)</text>
        <dbReference type="Rhea" id="RHEA:29463"/>
        <dbReference type="ChEBI" id="CHEBI:29103"/>
    </reaction>
</comment>
<keyword evidence="8" id="KW-0007">Acetylation</keyword>
<comment type="catalytic activity">
    <reaction evidence="16">
        <text>a 1,2-diacyl-sn-glycero-3-phosphocholine(in) = a 1,2-diacyl-sn-glycero-3-phosphocholine(out)</text>
        <dbReference type="Rhea" id="RHEA:38571"/>
        <dbReference type="ChEBI" id="CHEBI:57643"/>
    </reaction>
</comment>
<evidence type="ECO:0000256" key="22">
    <source>
        <dbReference type="ARBA" id="ARBA00050035"/>
    </source>
</evidence>
<evidence type="ECO:0000256" key="10">
    <source>
        <dbReference type="ARBA" id="ARBA00023065"/>
    </source>
</evidence>
<keyword evidence="4" id="KW-1134">Transmembrane beta strand</keyword>
<keyword evidence="6" id="KW-0547">Nucleotide-binding</keyword>
<evidence type="ECO:0000256" key="15">
    <source>
        <dbReference type="ARBA" id="ARBA00024479"/>
    </source>
</evidence>
<evidence type="ECO:0000313" key="24">
    <source>
        <dbReference type="Proteomes" id="UP000386466"/>
    </source>
</evidence>
<dbReference type="InterPro" id="IPR027246">
    <property type="entry name" value="Porin_Euk/Tom40"/>
</dbReference>
<comment type="function">
    <text evidence="20">Non-selective voltage-gated ion channel that mediates the transport of anions and cations through the mitochondrion outer membrane and plasma membrane. The channel adopts an open conformation at zero mV and a closed conformation at both positive and negative potentials. There are two populations of channels; the main that functions in a lower open-state conductance with lower ion selectivity, that switch, in a voltage-dependent manner, from the open to a low-conducting 'closed' state and the other that has a normal ion selectivity in the typical high conductance, 'open' state. Binds various lipids, including the sphingolipid ceramide, the phospholipid phosphatidylcholine, and the sterols cholesterol and oxysterol. Binding of ceramide promotes the mitochondrial outer membrane permeabilization (MOMP) apoptotic pathway.</text>
</comment>
<evidence type="ECO:0000256" key="12">
    <source>
        <dbReference type="ARBA" id="ARBA00023128"/>
    </source>
</evidence>
<dbReference type="Proteomes" id="UP000386466">
    <property type="component" value="Unassembled WGS sequence"/>
</dbReference>
<dbReference type="EMBL" id="CAAGRJ010031237">
    <property type="protein sequence ID" value="VFV41973.1"/>
    <property type="molecule type" value="Genomic_DNA"/>
</dbReference>
<dbReference type="GO" id="GO:0000166">
    <property type="term" value="F:nucleotide binding"/>
    <property type="evidence" value="ECO:0007669"/>
    <property type="project" value="UniProtKB-KW"/>
</dbReference>
<accession>A0A485PCV1</accession>
<evidence type="ECO:0000256" key="2">
    <source>
        <dbReference type="ARBA" id="ARBA00007780"/>
    </source>
</evidence>
<evidence type="ECO:0000313" key="23">
    <source>
        <dbReference type="EMBL" id="VFV41973.1"/>
    </source>
</evidence>
<comment type="subunit">
    <text evidence="21">Monomer, homodimer and higher order oligomers; formation of higher order structures is necessary for scramblase activity. Interacts with ARMC12 in a TBC1D21-dependent manner. Interacts with KLC3. Interacts with SPATA33. Interacts with PPP3CC in a SPATA33-dependent manner.</text>
</comment>
<sequence>MQPTCILPSSADLGKAARNIFNRGFGFGLMKLDVKTKSCSEKWNAGNSVGIEITIEDWICQGLKLTFDITFSSNMGKNSGKIKSSYKRECVNLGCDVEFDLAGCASHGSAVFGYKSWLAGYQMTFDSVRSKLTKINFAVGCRTGDFHLHINVNDRTEFGISINQKVCEDLDTSVNLAWT</sequence>
<evidence type="ECO:0000256" key="8">
    <source>
        <dbReference type="ARBA" id="ARBA00022990"/>
    </source>
</evidence>
<evidence type="ECO:0000256" key="3">
    <source>
        <dbReference type="ARBA" id="ARBA00022448"/>
    </source>
</evidence>
<evidence type="ECO:0000256" key="13">
    <source>
        <dbReference type="ARBA" id="ARBA00023136"/>
    </source>
</evidence>
<comment type="function">
    <text evidence="19">Catalyzes the scrambling of phospholipids across the outer mitochondrial membrane; the mechanism is unrelated to channel activity and is capable of translocating both anionic and zwitterionic phospholipids.</text>
</comment>
<dbReference type="GO" id="GO:0015288">
    <property type="term" value="F:porin activity"/>
    <property type="evidence" value="ECO:0007669"/>
    <property type="project" value="UniProtKB-KW"/>
</dbReference>
<keyword evidence="12" id="KW-0496">Mitochondrion</keyword>
<dbReference type="PANTHER" id="PTHR11743:SF12">
    <property type="entry name" value="VOLTAGE-DEPENDENT ANION-SELECTIVE CHANNEL PROTEIN 2"/>
    <property type="match status" value="1"/>
</dbReference>
<comment type="similarity">
    <text evidence="2">Belongs to the eukaryotic mitochondrial porin family.</text>
</comment>
<evidence type="ECO:0000256" key="18">
    <source>
        <dbReference type="ARBA" id="ARBA00035895"/>
    </source>
</evidence>
<dbReference type="InterPro" id="IPR001925">
    <property type="entry name" value="Porin_Euk"/>
</dbReference>
<evidence type="ECO:0000256" key="19">
    <source>
        <dbReference type="ARBA" id="ARBA00044941"/>
    </source>
</evidence>